<dbReference type="PANTHER" id="PTHR46124">
    <property type="entry name" value="D-AMINOACYL-TRNA DEACYLASE"/>
    <property type="match status" value="1"/>
</dbReference>
<reference evidence="3" key="1">
    <citation type="submission" date="2015-10" db="EMBL/GenBank/DDBJ databases">
        <authorList>
            <person name="Gilbert D.G."/>
        </authorList>
    </citation>
    <scope>NUCLEOTIDE SEQUENCE</scope>
</reference>
<proteinExistence type="predicted"/>
<dbReference type="EMBL" id="FAXC01000164">
    <property type="protein sequence ID" value="CUV09033.1"/>
    <property type="molecule type" value="Genomic_DNA"/>
</dbReference>
<dbReference type="PIRSF" id="PIRSF005902">
    <property type="entry name" value="DNase_TatD"/>
    <property type="match status" value="1"/>
</dbReference>
<dbReference type="GO" id="GO:0016788">
    <property type="term" value="F:hydrolase activity, acting on ester bonds"/>
    <property type="evidence" value="ECO:0007669"/>
    <property type="project" value="InterPro"/>
</dbReference>
<protein>
    <submittedName>
        <fullName evidence="3">Deoxyribonuclease YcfH</fullName>
    </submittedName>
</protein>
<dbReference type="PROSITE" id="PS01091">
    <property type="entry name" value="TATD_3"/>
    <property type="match status" value="1"/>
</dbReference>
<evidence type="ECO:0000256" key="2">
    <source>
        <dbReference type="ARBA" id="ARBA00022801"/>
    </source>
</evidence>
<evidence type="ECO:0000256" key="1">
    <source>
        <dbReference type="ARBA" id="ARBA00022723"/>
    </source>
</evidence>
<evidence type="ECO:0000313" key="3">
    <source>
        <dbReference type="EMBL" id="CUV09033.1"/>
    </source>
</evidence>
<dbReference type="SUPFAM" id="SSF51556">
    <property type="entry name" value="Metallo-dependent hydrolases"/>
    <property type="match status" value="1"/>
</dbReference>
<dbReference type="InterPro" id="IPR015991">
    <property type="entry name" value="TatD/YcfH-like"/>
</dbReference>
<dbReference type="GO" id="GO:0004536">
    <property type="term" value="F:DNA nuclease activity"/>
    <property type="evidence" value="ECO:0007669"/>
    <property type="project" value="InterPro"/>
</dbReference>
<dbReference type="InterPro" id="IPR032466">
    <property type="entry name" value="Metal_Hydrolase"/>
</dbReference>
<dbReference type="CDD" id="cd01310">
    <property type="entry name" value="TatD_DNAse"/>
    <property type="match status" value="1"/>
</dbReference>
<dbReference type="Gene3D" id="3.20.20.140">
    <property type="entry name" value="Metal-dependent hydrolases"/>
    <property type="match status" value="1"/>
</dbReference>
<organism evidence="3">
    <name type="scientific">hydrothermal vent metagenome</name>
    <dbReference type="NCBI Taxonomy" id="652676"/>
    <lineage>
        <taxon>unclassified sequences</taxon>
        <taxon>metagenomes</taxon>
        <taxon>ecological metagenomes</taxon>
    </lineage>
</organism>
<keyword evidence="1" id="KW-0479">Metal-binding</keyword>
<accession>A0A160VEW8</accession>
<dbReference type="GO" id="GO:0046872">
    <property type="term" value="F:metal ion binding"/>
    <property type="evidence" value="ECO:0007669"/>
    <property type="project" value="UniProtKB-KW"/>
</dbReference>
<name>A0A160VEW8_9ZZZZ</name>
<keyword evidence="2" id="KW-0378">Hydrolase</keyword>
<dbReference type="InterPro" id="IPR001130">
    <property type="entry name" value="TatD-like"/>
</dbReference>
<dbReference type="PANTHER" id="PTHR46124:SF2">
    <property type="entry name" value="D-AMINOACYL-TRNA DEACYLASE"/>
    <property type="match status" value="1"/>
</dbReference>
<dbReference type="NCBIfam" id="TIGR00010">
    <property type="entry name" value="YchF/TatD family DNA exonuclease"/>
    <property type="match status" value="1"/>
</dbReference>
<sequence length="252" mass="28678">MLTDTHCHLFYDDLKNDLKGVLDRANQLGVTRFICVGTNIEDSRECLSIAEENKNIFSSIGIHPHDAKDALDGYITDIYTLMEYEKMVAVGEIGLDYFRNISNHDVQKKVFREQMKVARELKRPIIFHNREADKDLIQILSEYPDVIGVAHCFSSNLDTARAFLDMGYYISFSGNITFKNSHLPSVAKEIPINRLLVETDSPYLSPVPHRGKPNEPGRTRFVAEKLADIYNLSLEDIAQQTSNNATELFHLP</sequence>
<gene>
    <name evidence="3" type="ORF">MGWOODY_Mmi1360</name>
</gene>
<dbReference type="InterPro" id="IPR018228">
    <property type="entry name" value="DNase_TatD-rel_CS"/>
</dbReference>
<dbReference type="FunFam" id="3.20.20.140:FF:000005">
    <property type="entry name" value="TatD family hydrolase"/>
    <property type="match status" value="1"/>
</dbReference>
<dbReference type="Pfam" id="PF01026">
    <property type="entry name" value="TatD_DNase"/>
    <property type="match status" value="1"/>
</dbReference>
<dbReference type="GO" id="GO:0005829">
    <property type="term" value="C:cytosol"/>
    <property type="evidence" value="ECO:0007669"/>
    <property type="project" value="TreeGrafter"/>
</dbReference>
<dbReference type="AlphaFoldDB" id="A0A160VEW8"/>